<accession>A0A3P1B9Q5</accession>
<protein>
    <submittedName>
        <fullName evidence="2">DinB superfamily protein</fullName>
    </submittedName>
</protein>
<dbReference type="Pfam" id="PF12867">
    <property type="entry name" value="DinB_2"/>
    <property type="match status" value="1"/>
</dbReference>
<reference evidence="3" key="1">
    <citation type="submission" date="2017-04" db="EMBL/GenBank/DDBJ databases">
        <authorList>
            <person name="Criscuolo A."/>
        </authorList>
    </citation>
    <scope>NUCLEOTIDE SEQUENCE [LARGE SCALE GENOMIC DNA]</scope>
</reference>
<dbReference type="InterPro" id="IPR034660">
    <property type="entry name" value="DinB/YfiT-like"/>
</dbReference>
<proteinExistence type="predicted"/>
<dbReference type="InterPro" id="IPR024775">
    <property type="entry name" value="DinB-like"/>
</dbReference>
<organism evidence="2 3">
    <name type="scientific">Bacillus pacificus</name>
    <dbReference type="NCBI Taxonomy" id="2026187"/>
    <lineage>
        <taxon>Bacteria</taxon>
        <taxon>Bacillati</taxon>
        <taxon>Bacillota</taxon>
        <taxon>Bacilli</taxon>
        <taxon>Bacillales</taxon>
        <taxon>Bacillaceae</taxon>
        <taxon>Bacillus</taxon>
        <taxon>Bacillus cereus group</taxon>
    </lineage>
</organism>
<accession>A0A1Y6AG09</accession>
<evidence type="ECO:0000313" key="3">
    <source>
        <dbReference type="Proteomes" id="UP000194499"/>
    </source>
</evidence>
<feature type="domain" description="DinB-like" evidence="1">
    <location>
        <begin position="24"/>
        <end position="159"/>
    </location>
</feature>
<name>A0A1Y6AG09_9BACI</name>
<dbReference type="Proteomes" id="UP000194499">
    <property type="component" value="Unassembled WGS sequence"/>
</dbReference>
<gene>
    <name evidence="2" type="ORF">BACERE00191_04980</name>
</gene>
<dbReference type="EMBL" id="FWZB01000048">
    <property type="protein sequence ID" value="SME38339.1"/>
    <property type="molecule type" value="Genomic_DNA"/>
</dbReference>
<evidence type="ECO:0000313" key="2">
    <source>
        <dbReference type="EMBL" id="SME38339.1"/>
    </source>
</evidence>
<evidence type="ECO:0000259" key="1">
    <source>
        <dbReference type="Pfam" id="PF12867"/>
    </source>
</evidence>
<dbReference type="AlphaFoldDB" id="A0A1Y6AG09"/>
<dbReference type="Gene3D" id="1.20.120.450">
    <property type="entry name" value="dinb family like domain"/>
    <property type="match status" value="1"/>
</dbReference>
<dbReference type="RefSeq" id="WP_000653990.1">
    <property type="nucleotide sequence ID" value="NZ_CP093424.1"/>
</dbReference>
<sequence length="178" mass="21144">MKDLLLQRNMNPQVAILYATVTDTFKRLQKLVEGTDEKELSFKGTENNENSIGQLLQHLAVVDLHWVYRLKGEAIPLALENIYGPMLNEAGELPSLRKQTLQQLMQNYEVVQHMFYEECMKLTENDLTREVFYEKGENATIRWGIWHIADHNRYHQAHISQLRKLYRARYTRDEKFEF</sequence>
<dbReference type="SUPFAM" id="SSF109854">
    <property type="entry name" value="DinB/YfiT-like putative metalloenzymes"/>
    <property type="match status" value="1"/>
</dbReference>